<keyword evidence="1" id="KW-0175">Coiled coil</keyword>
<keyword evidence="3" id="KW-1133">Transmembrane helix</keyword>
<feature type="transmembrane region" description="Helical" evidence="3">
    <location>
        <begin position="42"/>
        <end position="61"/>
    </location>
</feature>
<evidence type="ECO:0000259" key="4">
    <source>
        <dbReference type="Pfam" id="PF25984"/>
    </source>
</evidence>
<dbReference type="EMBL" id="JAKIJS010000001">
    <property type="protein sequence ID" value="MCF6136775.1"/>
    <property type="molecule type" value="Genomic_DNA"/>
</dbReference>
<feature type="region of interest" description="Disordered" evidence="2">
    <location>
        <begin position="404"/>
        <end position="424"/>
    </location>
</feature>
<evidence type="ECO:0000313" key="6">
    <source>
        <dbReference type="Proteomes" id="UP001649381"/>
    </source>
</evidence>
<dbReference type="PANTHER" id="PTHR30469:SF33">
    <property type="entry name" value="SLR1207 PROTEIN"/>
    <property type="match status" value="1"/>
</dbReference>
<dbReference type="Proteomes" id="UP001649381">
    <property type="component" value="Unassembled WGS sequence"/>
</dbReference>
<feature type="domain" description="YknX-like barrel-sandwich hybrid" evidence="4">
    <location>
        <begin position="99"/>
        <end position="247"/>
    </location>
</feature>
<gene>
    <name evidence="5" type="ORF">L2716_03470</name>
</gene>
<proteinExistence type="predicted"/>
<dbReference type="Gene3D" id="2.40.420.20">
    <property type="match status" value="1"/>
</dbReference>
<dbReference type="Gene3D" id="2.40.30.170">
    <property type="match status" value="1"/>
</dbReference>
<reference evidence="5 6" key="1">
    <citation type="submission" date="2022-01" db="EMBL/GenBank/DDBJ databases">
        <title>Alkalihalobacillus sp. EGI L200015, a novel bacterium isolated from a salt lake sediment.</title>
        <authorList>
            <person name="Gao L."/>
            <person name="Fang B.-Z."/>
            <person name="Li W.-J."/>
        </authorList>
    </citation>
    <scope>NUCLEOTIDE SEQUENCE [LARGE SCALE GENOMIC DNA]</scope>
    <source>
        <strain evidence="5 6">KCTC 12718</strain>
    </source>
</reference>
<evidence type="ECO:0000256" key="2">
    <source>
        <dbReference type="SAM" id="MobiDB-lite"/>
    </source>
</evidence>
<comment type="caution">
    <text evidence="5">The sequence shown here is derived from an EMBL/GenBank/DDBJ whole genome shotgun (WGS) entry which is preliminary data.</text>
</comment>
<protein>
    <submittedName>
        <fullName evidence="5">Efflux RND transporter periplasmic adaptor subunit</fullName>
    </submittedName>
</protein>
<evidence type="ECO:0000256" key="1">
    <source>
        <dbReference type="SAM" id="Coils"/>
    </source>
</evidence>
<keyword evidence="3" id="KW-0472">Membrane</keyword>
<evidence type="ECO:0000256" key="3">
    <source>
        <dbReference type="SAM" id="Phobius"/>
    </source>
</evidence>
<accession>A0ABS9GYU8</accession>
<sequence>MRYHWIAYYLDHLPIRDQHDVSLTLERLETGVLRLNGYIKKALIVIPIVLFVVINTYLFVLNESLFASEKPYEVSTVEKRDLKETIKSTGVVIPKQIEEFYYDDQRGTLEEILVQEGDKVSSSTEILKYSSSDYESQINVLENEIDILETEQDYHEDRERLLGNQIVRESNKEDEEKDESTIFLLEQEQADAEYQADRIDTTISNKEDAINQLKTRSGETSVKSSISGTVTKVSYERGKNNEPVVIIANEDEVLVRTTLSEEQVLLLSEGDAVLLKSADRKERKGLVASIQPSEKENSKFQVDIEVEETDENRLQVGTTVEMTVRPVAIENAVAINKQSILAINGKEYVLVVKEGYIDKRKASFGFESGSYVEVTKGLKAKETIVKHPNRLLVDDMEIEVKNLEKEKKKEEKDLNKDEESSDGK</sequence>
<evidence type="ECO:0000313" key="5">
    <source>
        <dbReference type="EMBL" id="MCF6136775.1"/>
    </source>
</evidence>
<dbReference type="PANTHER" id="PTHR30469">
    <property type="entry name" value="MULTIDRUG RESISTANCE PROTEIN MDTA"/>
    <property type="match status" value="1"/>
</dbReference>
<keyword evidence="6" id="KW-1185">Reference proteome</keyword>
<feature type="coiled-coil region" evidence="1">
    <location>
        <begin position="131"/>
        <end position="158"/>
    </location>
</feature>
<name>A0ABS9GYU8_9BACL</name>
<dbReference type="InterPro" id="IPR058639">
    <property type="entry name" value="BSH_YknX-like"/>
</dbReference>
<dbReference type="RefSeq" id="WP_236331815.1">
    <property type="nucleotide sequence ID" value="NZ_JAKIJS010000001.1"/>
</dbReference>
<organism evidence="5 6">
    <name type="scientific">Pseudalkalibacillus berkeleyi</name>
    <dbReference type="NCBI Taxonomy" id="1069813"/>
    <lineage>
        <taxon>Bacteria</taxon>
        <taxon>Bacillati</taxon>
        <taxon>Bacillota</taxon>
        <taxon>Bacilli</taxon>
        <taxon>Bacillales</taxon>
        <taxon>Fictibacillaceae</taxon>
        <taxon>Pseudalkalibacillus</taxon>
    </lineage>
</organism>
<keyword evidence="3" id="KW-0812">Transmembrane</keyword>
<dbReference type="Pfam" id="PF25984">
    <property type="entry name" value="BSH_YknX"/>
    <property type="match status" value="1"/>
</dbReference>